<keyword evidence="1" id="KW-1133">Transmembrane helix</keyword>
<dbReference type="Proteomes" id="UP000320839">
    <property type="component" value="Chromosome"/>
</dbReference>
<keyword evidence="1" id="KW-0472">Membrane</keyword>
<reference evidence="2 3" key="1">
    <citation type="submission" date="2019-02" db="EMBL/GenBank/DDBJ databases">
        <title>Deep-cultivation of Planctomycetes and their phenomic and genomic characterization uncovers novel biology.</title>
        <authorList>
            <person name="Wiegand S."/>
            <person name="Jogler M."/>
            <person name="Boedeker C."/>
            <person name="Pinto D."/>
            <person name="Vollmers J."/>
            <person name="Rivas-Marin E."/>
            <person name="Kohn T."/>
            <person name="Peeters S.H."/>
            <person name="Heuer A."/>
            <person name="Rast P."/>
            <person name="Oberbeckmann S."/>
            <person name="Bunk B."/>
            <person name="Jeske O."/>
            <person name="Meyerdierks A."/>
            <person name="Storesund J.E."/>
            <person name="Kallscheuer N."/>
            <person name="Luecker S."/>
            <person name="Lage O.M."/>
            <person name="Pohl T."/>
            <person name="Merkel B.J."/>
            <person name="Hornburger P."/>
            <person name="Mueller R.-W."/>
            <person name="Bruemmer F."/>
            <person name="Labrenz M."/>
            <person name="Spormann A.M."/>
            <person name="Op den Camp H."/>
            <person name="Overmann J."/>
            <person name="Amann R."/>
            <person name="Jetten M.S.M."/>
            <person name="Mascher T."/>
            <person name="Medema M.H."/>
            <person name="Devos D.P."/>
            <person name="Kaster A.-K."/>
            <person name="Ovreas L."/>
            <person name="Rohde M."/>
            <person name="Galperin M.Y."/>
            <person name="Jogler C."/>
        </authorList>
    </citation>
    <scope>NUCLEOTIDE SEQUENCE [LARGE SCALE GENOMIC DNA]</scope>
    <source>
        <strain evidence="2 3">Pan153</strain>
    </source>
</reference>
<feature type="transmembrane region" description="Helical" evidence="1">
    <location>
        <begin position="56"/>
        <end position="74"/>
    </location>
</feature>
<accession>A0A518FVB0</accession>
<protein>
    <submittedName>
        <fullName evidence="2">Uncharacterized protein</fullName>
    </submittedName>
</protein>
<dbReference type="AlphaFoldDB" id="A0A518FVB0"/>
<evidence type="ECO:0000256" key="1">
    <source>
        <dbReference type="SAM" id="Phobius"/>
    </source>
</evidence>
<gene>
    <name evidence="2" type="ORF">Pan153_49760</name>
</gene>
<dbReference type="RefSeq" id="WP_145458404.1">
    <property type="nucleotide sequence ID" value="NZ_CP036317.1"/>
</dbReference>
<dbReference type="EMBL" id="CP036317">
    <property type="protein sequence ID" value="QDV20301.1"/>
    <property type="molecule type" value="Genomic_DNA"/>
</dbReference>
<organism evidence="2 3">
    <name type="scientific">Gimesia panareensis</name>
    <dbReference type="NCBI Taxonomy" id="2527978"/>
    <lineage>
        <taxon>Bacteria</taxon>
        <taxon>Pseudomonadati</taxon>
        <taxon>Planctomycetota</taxon>
        <taxon>Planctomycetia</taxon>
        <taxon>Planctomycetales</taxon>
        <taxon>Planctomycetaceae</taxon>
        <taxon>Gimesia</taxon>
    </lineage>
</organism>
<dbReference type="OrthoDB" id="290360at2"/>
<name>A0A518FVB0_9PLAN</name>
<keyword evidence="1" id="KW-0812">Transmembrane</keyword>
<proteinExistence type="predicted"/>
<evidence type="ECO:0000313" key="2">
    <source>
        <dbReference type="EMBL" id="QDV20301.1"/>
    </source>
</evidence>
<sequence length="158" mass="17660">MNFKRGLIAGMIGTVAGALIPVVLIGGYTLLFWYWYDSPAMDRQADLQHWQKYGSGPIIGLAIYLGLSAWATYTPSGKHRFAYTLGILFLSSVPLMIVIDQLRGPPPPGRSGYEHQTDWFEVSIFLVSLLAVACLIILFRWFSSRKPEDTSQLPNPHT</sequence>
<feature type="transmembrane region" description="Helical" evidence="1">
    <location>
        <begin position="119"/>
        <end position="142"/>
    </location>
</feature>
<evidence type="ECO:0000313" key="3">
    <source>
        <dbReference type="Proteomes" id="UP000320839"/>
    </source>
</evidence>
<feature type="transmembrane region" description="Helical" evidence="1">
    <location>
        <begin position="81"/>
        <end position="99"/>
    </location>
</feature>
<feature type="transmembrane region" description="Helical" evidence="1">
    <location>
        <begin position="7"/>
        <end position="36"/>
    </location>
</feature>